<evidence type="ECO:0000313" key="2">
    <source>
        <dbReference type="EMBL" id="QOL82590.1"/>
    </source>
</evidence>
<reference evidence="2 3" key="1">
    <citation type="submission" date="2019-10" db="EMBL/GenBank/DDBJ databases">
        <title>Pseudopuniceibacterium sp. HQ09 islated from Antarctica.</title>
        <authorList>
            <person name="Liao L."/>
            <person name="Su S."/>
            <person name="Chen B."/>
            <person name="Yu Y."/>
        </authorList>
    </citation>
    <scope>NUCLEOTIDE SEQUENCE [LARGE SCALE GENOMIC DNA]</scope>
    <source>
        <strain evidence="2 3">HQ09</strain>
    </source>
</reference>
<accession>A0A7L9WU29</accession>
<dbReference type="RefSeq" id="WP_193080828.1">
    <property type="nucleotide sequence ID" value="NZ_CP045201.1"/>
</dbReference>
<name>A0A7L9WU29_9RHOB</name>
<dbReference type="KEGG" id="pshq:F3W81_18250"/>
<dbReference type="PANTHER" id="PTHR36302">
    <property type="entry name" value="BLR7088 PROTEIN"/>
    <property type="match status" value="1"/>
</dbReference>
<evidence type="ECO:0000313" key="3">
    <source>
        <dbReference type="Proteomes" id="UP000594118"/>
    </source>
</evidence>
<proteinExistence type="predicted"/>
<dbReference type="PANTHER" id="PTHR36302:SF1">
    <property type="entry name" value="COPPER CHAPERONE PCU(A)C"/>
    <property type="match status" value="1"/>
</dbReference>
<feature type="chain" id="PRO_5032951738" evidence="1">
    <location>
        <begin position="21"/>
        <end position="184"/>
    </location>
</feature>
<dbReference type="AlphaFoldDB" id="A0A7L9WU29"/>
<gene>
    <name evidence="2" type="ORF">F3W81_18250</name>
</gene>
<dbReference type="Pfam" id="PF04314">
    <property type="entry name" value="PCuAC"/>
    <property type="match status" value="1"/>
</dbReference>
<dbReference type="EMBL" id="CP045201">
    <property type="protein sequence ID" value="QOL82590.1"/>
    <property type="molecule type" value="Genomic_DNA"/>
</dbReference>
<keyword evidence="3" id="KW-1185">Reference proteome</keyword>
<dbReference type="SUPFAM" id="SSF110087">
    <property type="entry name" value="DR1885-like metal-binding protein"/>
    <property type="match status" value="1"/>
</dbReference>
<keyword evidence="1" id="KW-0732">Signal</keyword>
<organism evidence="2 3">
    <name type="scientific">Pseudooceanicola spongiae</name>
    <dbReference type="NCBI Taxonomy" id="2613965"/>
    <lineage>
        <taxon>Bacteria</taxon>
        <taxon>Pseudomonadati</taxon>
        <taxon>Pseudomonadota</taxon>
        <taxon>Alphaproteobacteria</taxon>
        <taxon>Rhodobacterales</taxon>
        <taxon>Paracoccaceae</taxon>
        <taxon>Pseudooceanicola</taxon>
    </lineage>
</organism>
<feature type="signal peptide" evidence="1">
    <location>
        <begin position="1"/>
        <end position="20"/>
    </location>
</feature>
<dbReference type="Proteomes" id="UP000594118">
    <property type="component" value="Chromosome"/>
</dbReference>
<protein>
    <submittedName>
        <fullName evidence="2">Copper chaperone PCu(A)C</fullName>
    </submittedName>
</protein>
<dbReference type="InterPro" id="IPR058248">
    <property type="entry name" value="Lxx211020-like"/>
</dbReference>
<dbReference type="InterPro" id="IPR036182">
    <property type="entry name" value="PCuAC_sf"/>
</dbReference>
<sequence>MFRSQVLILLLGLFPAVAQADILIEDAYARAASPAATSGTVYMTLRNTGPQTDHLISARSPIAAKAVLHRNIEDADGMMRMIAVTDGLDIDVGCAARLERGGDHLMFMGLTAEMTQGSHFPLTLSFEKAGDITIDVPVDMTHVPGAVVISGHVNHDHSGMDDTATSHEAMHQHNTQMCAMKIAD</sequence>
<dbReference type="InterPro" id="IPR007410">
    <property type="entry name" value="LpqE-like"/>
</dbReference>
<evidence type="ECO:0000256" key="1">
    <source>
        <dbReference type="SAM" id="SignalP"/>
    </source>
</evidence>
<dbReference type="Gene3D" id="2.60.40.1890">
    <property type="entry name" value="PCu(A)C copper chaperone"/>
    <property type="match status" value="1"/>
</dbReference>